<name>A0ABM1Z7W0_AEDAL</name>
<dbReference type="PANTHER" id="PTHR11439:SF483">
    <property type="entry name" value="PEPTIDE SYNTHASE GLIP-LIKE, PUTATIVE (AFU_ORTHOLOGUE AFUA_3G12920)-RELATED"/>
    <property type="match status" value="1"/>
</dbReference>
<evidence type="ECO:0000313" key="2">
    <source>
        <dbReference type="Proteomes" id="UP000069940"/>
    </source>
</evidence>
<reference evidence="2" key="1">
    <citation type="journal article" date="2015" name="Proc. Natl. Acad. Sci. U.S.A.">
        <title>Genome sequence of the Asian Tiger mosquito, Aedes albopictus, reveals insights into its biology, genetics, and evolution.</title>
        <authorList>
            <person name="Chen X.G."/>
            <person name="Jiang X."/>
            <person name="Gu J."/>
            <person name="Xu M."/>
            <person name="Wu Y."/>
            <person name="Deng Y."/>
            <person name="Zhang C."/>
            <person name="Bonizzoni M."/>
            <person name="Dermauw W."/>
            <person name="Vontas J."/>
            <person name="Armbruster P."/>
            <person name="Huang X."/>
            <person name="Yang Y."/>
            <person name="Zhang H."/>
            <person name="He W."/>
            <person name="Peng H."/>
            <person name="Liu Y."/>
            <person name="Wu K."/>
            <person name="Chen J."/>
            <person name="Lirakis M."/>
            <person name="Topalis P."/>
            <person name="Van Leeuwen T."/>
            <person name="Hall A.B."/>
            <person name="Jiang X."/>
            <person name="Thorpe C."/>
            <person name="Mueller R.L."/>
            <person name="Sun C."/>
            <person name="Waterhouse R.M."/>
            <person name="Yan G."/>
            <person name="Tu Z.J."/>
            <person name="Fang X."/>
            <person name="James A.A."/>
        </authorList>
    </citation>
    <scope>NUCLEOTIDE SEQUENCE [LARGE SCALE GENOMIC DNA]</scope>
    <source>
        <strain evidence="2">Foshan</strain>
    </source>
</reference>
<organism evidence="1 2">
    <name type="scientific">Aedes albopictus</name>
    <name type="common">Asian tiger mosquito</name>
    <name type="synonym">Stegomyia albopicta</name>
    <dbReference type="NCBI Taxonomy" id="7160"/>
    <lineage>
        <taxon>Eukaryota</taxon>
        <taxon>Metazoa</taxon>
        <taxon>Ecdysozoa</taxon>
        <taxon>Arthropoda</taxon>
        <taxon>Hexapoda</taxon>
        <taxon>Insecta</taxon>
        <taxon>Pterygota</taxon>
        <taxon>Neoptera</taxon>
        <taxon>Endopterygota</taxon>
        <taxon>Diptera</taxon>
        <taxon>Nematocera</taxon>
        <taxon>Culicoidea</taxon>
        <taxon>Culicidae</taxon>
        <taxon>Culicinae</taxon>
        <taxon>Aedini</taxon>
        <taxon>Aedes</taxon>
        <taxon>Stegomyia</taxon>
    </lineage>
</organism>
<evidence type="ECO:0008006" key="3">
    <source>
        <dbReference type="Google" id="ProtNLM"/>
    </source>
</evidence>
<protein>
    <recommendedName>
        <fullName evidence="3">Reverse transcriptase Ty1/copia-type domain-containing protein</fullName>
    </recommendedName>
</protein>
<evidence type="ECO:0000313" key="1">
    <source>
        <dbReference type="EnsemblMetazoa" id="AALFPA23_015901.P23157"/>
    </source>
</evidence>
<proteinExistence type="predicted"/>
<keyword evidence="2" id="KW-1185">Reference proteome</keyword>
<dbReference type="RefSeq" id="XP_062715981.1">
    <property type="nucleotide sequence ID" value="XM_062859997.1"/>
</dbReference>
<sequence length="246" mass="27483">MDTGYFKIRLDSKPLPNNAEYQRLIGSHLYIATHSRPDIAACVGILSRKVSSPTLVDWTEARRVVRYLLRTIDYGLRLGAPGAEFKLVGYCDSDWAGDSTDRKSCSGYLYRIGGATVSWISRKQSCVATSTMEAEYVALSGAAQEAVWLRGLLDELDEKQVQATTVYEDNRSCLDFVALDHQKKRSKHIDIRYHYTRDVCATGVIDLQYCTSEDMIADILTKPLGAERVRKFAAMMGLVPIPGRDG</sequence>
<dbReference type="GeneID" id="134291786"/>
<dbReference type="EnsemblMetazoa" id="AALFPA23_015901.R23157">
    <property type="protein sequence ID" value="AALFPA23_015901.P23157"/>
    <property type="gene ID" value="AALFPA23_015901"/>
</dbReference>
<dbReference type="PANTHER" id="PTHR11439">
    <property type="entry name" value="GAG-POL-RELATED RETROTRANSPOSON"/>
    <property type="match status" value="1"/>
</dbReference>
<dbReference type="CDD" id="cd09272">
    <property type="entry name" value="RNase_HI_RT_Ty1"/>
    <property type="match status" value="1"/>
</dbReference>
<accession>A0ABM1Z7W0</accession>
<dbReference type="Proteomes" id="UP000069940">
    <property type="component" value="Unassembled WGS sequence"/>
</dbReference>
<reference evidence="1" key="2">
    <citation type="submission" date="2025-05" db="UniProtKB">
        <authorList>
            <consortium name="EnsemblMetazoa"/>
        </authorList>
    </citation>
    <scope>IDENTIFICATION</scope>
    <source>
        <strain evidence="1">Foshan</strain>
    </source>
</reference>